<feature type="transmembrane region" description="Helical" evidence="12">
    <location>
        <begin position="88"/>
        <end position="108"/>
    </location>
</feature>
<feature type="domain" description="ABC transmembrane type-1" evidence="13">
    <location>
        <begin position="20"/>
        <end position="208"/>
    </location>
</feature>
<accession>A0A847SK79</accession>
<evidence type="ECO:0000256" key="10">
    <source>
        <dbReference type="ARBA" id="ARBA00062718"/>
    </source>
</evidence>
<keyword evidence="3 12" id="KW-0813">Transport</keyword>
<evidence type="ECO:0000256" key="9">
    <source>
        <dbReference type="ARBA" id="ARBA00060298"/>
    </source>
</evidence>
<dbReference type="InterPro" id="IPR010065">
    <property type="entry name" value="AA_ABC_transptr_permease_3TM"/>
</dbReference>
<evidence type="ECO:0000256" key="7">
    <source>
        <dbReference type="ARBA" id="ARBA00022989"/>
    </source>
</evidence>
<feature type="transmembrane region" description="Helical" evidence="12">
    <location>
        <begin position="120"/>
        <end position="143"/>
    </location>
</feature>
<comment type="function">
    <text evidence="9">Part of the ABC transporter complex GltIJKL involved in glutamate and aspartate uptake. Probably responsible for the translocation of the substrate across the membrane.</text>
</comment>
<dbReference type="PANTHER" id="PTHR30614">
    <property type="entry name" value="MEMBRANE COMPONENT OF AMINO ACID ABC TRANSPORTER"/>
    <property type="match status" value="1"/>
</dbReference>
<dbReference type="InterPro" id="IPR043429">
    <property type="entry name" value="ArtM/GltK/GlnP/TcyL/YhdX-like"/>
</dbReference>
<reference evidence="14 15" key="1">
    <citation type="submission" date="2020-04" db="EMBL/GenBank/DDBJ databases">
        <title>Draft genome of Leeia sp. IMCC25680.</title>
        <authorList>
            <person name="Song J."/>
            <person name="Cho J.-C."/>
        </authorList>
    </citation>
    <scope>NUCLEOTIDE SEQUENCE [LARGE SCALE GENOMIC DNA]</scope>
    <source>
        <strain evidence="14 15">IMCC25680</strain>
    </source>
</reference>
<protein>
    <recommendedName>
        <fullName evidence="11">Glutamate/aspartate import permease protein GltK</fullName>
    </recommendedName>
</protein>
<evidence type="ECO:0000256" key="3">
    <source>
        <dbReference type="ARBA" id="ARBA00022448"/>
    </source>
</evidence>
<feature type="transmembrane region" description="Helical" evidence="12">
    <location>
        <begin position="62"/>
        <end position="82"/>
    </location>
</feature>
<dbReference type="CDD" id="cd06261">
    <property type="entry name" value="TM_PBP2"/>
    <property type="match status" value="1"/>
</dbReference>
<proteinExistence type="inferred from homology"/>
<dbReference type="NCBIfam" id="TIGR01726">
    <property type="entry name" value="HEQRo_perm_3TM"/>
    <property type="match status" value="1"/>
</dbReference>
<dbReference type="AlphaFoldDB" id="A0A847SK79"/>
<dbReference type="FunFam" id="1.10.3720.10:FF:000006">
    <property type="entry name" value="Glutamate/aspartate ABC transporter, permease protein GltK"/>
    <property type="match status" value="1"/>
</dbReference>
<evidence type="ECO:0000256" key="5">
    <source>
        <dbReference type="ARBA" id="ARBA00022692"/>
    </source>
</evidence>
<keyword evidence="5 12" id="KW-0812">Transmembrane</keyword>
<gene>
    <name evidence="14" type="ORF">HF682_14290</name>
</gene>
<evidence type="ECO:0000256" key="12">
    <source>
        <dbReference type="RuleBase" id="RU363032"/>
    </source>
</evidence>
<feature type="transmembrane region" description="Helical" evidence="12">
    <location>
        <begin position="20"/>
        <end position="42"/>
    </location>
</feature>
<comment type="caution">
    <text evidence="14">The sequence shown here is derived from an EMBL/GenBank/DDBJ whole genome shotgun (WGS) entry which is preliminary data.</text>
</comment>
<evidence type="ECO:0000256" key="2">
    <source>
        <dbReference type="ARBA" id="ARBA00010072"/>
    </source>
</evidence>
<dbReference type="Proteomes" id="UP000587991">
    <property type="component" value="Unassembled WGS sequence"/>
</dbReference>
<keyword evidence="8 12" id="KW-0472">Membrane</keyword>
<evidence type="ECO:0000313" key="14">
    <source>
        <dbReference type="EMBL" id="NLR76332.1"/>
    </source>
</evidence>
<dbReference type="EMBL" id="JABAIM010000003">
    <property type="protein sequence ID" value="NLR76332.1"/>
    <property type="molecule type" value="Genomic_DNA"/>
</dbReference>
<feature type="transmembrane region" description="Helical" evidence="12">
    <location>
        <begin position="189"/>
        <end position="212"/>
    </location>
</feature>
<keyword evidence="7 12" id="KW-1133">Transmembrane helix</keyword>
<dbReference type="Gene3D" id="1.10.3720.10">
    <property type="entry name" value="MetI-like"/>
    <property type="match status" value="1"/>
</dbReference>
<comment type="subcellular location">
    <subcellularLocation>
        <location evidence="1">Cell inner membrane</location>
        <topology evidence="1">Multi-pass membrane protein</topology>
    </subcellularLocation>
    <subcellularLocation>
        <location evidence="12">Cell membrane</location>
        <topology evidence="12">Multi-pass membrane protein</topology>
    </subcellularLocation>
</comment>
<evidence type="ECO:0000256" key="4">
    <source>
        <dbReference type="ARBA" id="ARBA00022475"/>
    </source>
</evidence>
<dbReference type="PROSITE" id="PS50928">
    <property type="entry name" value="ABC_TM1"/>
    <property type="match status" value="1"/>
</dbReference>
<dbReference type="InterPro" id="IPR000515">
    <property type="entry name" value="MetI-like"/>
</dbReference>
<evidence type="ECO:0000256" key="11">
    <source>
        <dbReference type="ARBA" id="ARBA00073645"/>
    </source>
</evidence>
<dbReference type="GO" id="GO:0043190">
    <property type="term" value="C:ATP-binding cassette (ABC) transporter complex"/>
    <property type="evidence" value="ECO:0007669"/>
    <property type="project" value="InterPro"/>
</dbReference>
<comment type="subunit">
    <text evidence="10">The complex is composed of two ATP-binding proteins (GltL), two transmembrane proteins (GltJ and GltK) and a solute-binding protein (GltI).</text>
</comment>
<keyword evidence="4" id="KW-1003">Cell membrane</keyword>
<evidence type="ECO:0000313" key="15">
    <source>
        <dbReference type="Proteomes" id="UP000587991"/>
    </source>
</evidence>
<evidence type="ECO:0000259" key="13">
    <source>
        <dbReference type="PROSITE" id="PS50928"/>
    </source>
</evidence>
<evidence type="ECO:0000256" key="6">
    <source>
        <dbReference type="ARBA" id="ARBA00022970"/>
    </source>
</evidence>
<dbReference type="SUPFAM" id="SSF161098">
    <property type="entry name" value="MetI-like"/>
    <property type="match status" value="1"/>
</dbReference>
<evidence type="ECO:0000256" key="8">
    <source>
        <dbReference type="ARBA" id="ARBA00023136"/>
    </source>
</evidence>
<keyword evidence="15" id="KW-1185">Reference proteome</keyword>
<organism evidence="14 15">
    <name type="scientific">Leeia aquatica</name>
    <dbReference type="NCBI Taxonomy" id="2725557"/>
    <lineage>
        <taxon>Bacteria</taxon>
        <taxon>Pseudomonadati</taxon>
        <taxon>Pseudomonadota</taxon>
        <taxon>Betaproteobacteria</taxon>
        <taxon>Neisseriales</taxon>
        <taxon>Leeiaceae</taxon>
        <taxon>Leeia</taxon>
    </lineage>
</organism>
<dbReference type="GO" id="GO:0006865">
    <property type="term" value="P:amino acid transport"/>
    <property type="evidence" value="ECO:0007669"/>
    <property type="project" value="UniProtKB-KW"/>
</dbReference>
<comment type="similarity">
    <text evidence="2">Belongs to the binding-protein-dependent transport system permease family. HisMQ subfamily.</text>
</comment>
<evidence type="ECO:0000256" key="1">
    <source>
        <dbReference type="ARBA" id="ARBA00004429"/>
    </source>
</evidence>
<dbReference type="PANTHER" id="PTHR30614:SF1">
    <property type="entry name" value="GLUTAMATE_ASPARTATE IMPORT PERMEASE PROTEIN GLTK"/>
    <property type="match status" value="1"/>
</dbReference>
<name>A0A847SK79_9NEIS</name>
<dbReference type="GO" id="GO:0022857">
    <property type="term" value="F:transmembrane transporter activity"/>
    <property type="evidence" value="ECO:0007669"/>
    <property type="project" value="InterPro"/>
</dbReference>
<dbReference type="Pfam" id="PF00528">
    <property type="entry name" value="BPD_transp_1"/>
    <property type="match status" value="1"/>
</dbReference>
<keyword evidence="6" id="KW-0029">Amino-acid transport</keyword>
<sequence length="219" mass="24004">MPLIDWELVVANKGLIVEGLLFSLKLTLIASVIGMIGGALLAMARLSSIKPLSFLASSYVNLFRSVPLLLVLFWFFFLLPFFGIRLEVGNIAIVTFSVFEAAYFCEIIRAGIQSISRGQVSAASALGLTYGQTMSLIVLPQAFRNMLPVLVTQVVILFQDTSLTSVIGVYDFFHAAEVVGKNNGALPPMIMFIAMIYFGICFSISMAARTLLKRYAVLR</sequence>
<dbReference type="InterPro" id="IPR035906">
    <property type="entry name" value="MetI-like_sf"/>
</dbReference>